<proteinExistence type="predicted"/>
<dbReference type="EnsemblMetazoa" id="G16898.1">
    <property type="protein sequence ID" value="G16898.1:cds"/>
    <property type="gene ID" value="G16898"/>
</dbReference>
<organism evidence="1 2">
    <name type="scientific">Magallana gigas</name>
    <name type="common">Pacific oyster</name>
    <name type="synonym">Crassostrea gigas</name>
    <dbReference type="NCBI Taxonomy" id="29159"/>
    <lineage>
        <taxon>Eukaryota</taxon>
        <taxon>Metazoa</taxon>
        <taxon>Spiralia</taxon>
        <taxon>Lophotrochozoa</taxon>
        <taxon>Mollusca</taxon>
        <taxon>Bivalvia</taxon>
        <taxon>Autobranchia</taxon>
        <taxon>Pteriomorphia</taxon>
        <taxon>Ostreida</taxon>
        <taxon>Ostreoidea</taxon>
        <taxon>Ostreidae</taxon>
        <taxon>Magallana</taxon>
    </lineage>
</organism>
<dbReference type="Proteomes" id="UP000005408">
    <property type="component" value="Unassembled WGS sequence"/>
</dbReference>
<reference evidence="1" key="1">
    <citation type="submission" date="2022-08" db="UniProtKB">
        <authorList>
            <consortium name="EnsemblMetazoa"/>
        </authorList>
    </citation>
    <scope>IDENTIFICATION</scope>
    <source>
        <strain evidence="1">05x7-T-G4-1.051#20</strain>
    </source>
</reference>
<protein>
    <submittedName>
        <fullName evidence="1">Uncharacterized protein</fullName>
    </submittedName>
</protein>
<keyword evidence="2" id="KW-1185">Reference proteome</keyword>
<dbReference type="AlphaFoldDB" id="A0A8W8J209"/>
<evidence type="ECO:0000313" key="1">
    <source>
        <dbReference type="EnsemblMetazoa" id="G16898.2:cds"/>
    </source>
</evidence>
<name>A0A8W8J209_MAGGI</name>
<sequence>MDYTSKDLSEFEVIKHELVSIKQQDERLMESFLQISRLIQRAALPVPRLLPDQAFICRHGHINCLGLYVNKEDSMNWSLATPTNNLSKSLKNLEEIISSLEDMSIRESSDVSCLGHDSD</sequence>
<dbReference type="EnsemblMetazoa" id="G16898.2">
    <property type="protein sequence ID" value="G16898.2:cds"/>
    <property type="gene ID" value="G16898"/>
</dbReference>
<accession>A0A8W8J209</accession>
<evidence type="ECO:0000313" key="2">
    <source>
        <dbReference type="Proteomes" id="UP000005408"/>
    </source>
</evidence>